<organism evidence="1 2">
    <name type="scientific">Melia azedarach</name>
    <name type="common">Chinaberry tree</name>
    <dbReference type="NCBI Taxonomy" id="155640"/>
    <lineage>
        <taxon>Eukaryota</taxon>
        <taxon>Viridiplantae</taxon>
        <taxon>Streptophyta</taxon>
        <taxon>Embryophyta</taxon>
        <taxon>Tracheophyta</taxon>
        <taxon>Spermatophyta</taxon>
        <taxon>Magnoliopsida</taxon>
        <taxon>eudicotyledons</taxon>
        <taxon>Gunneridae</taxon>
        <taxon>Pentapetalae</taxon>
        <taxon>rosids</taxon>
        <taxon>malvids</taxon>
        <taxon>Sapindales</taxon>
        <taxon>Meliaceae</taxon>
        <taxon>Melia</taxon>
    </lineage>
</organism>
<keyword evidence="2" id="KW-1185">Reference proteome</keyword>
<accession>A0ACC1Y6L5</accession>
<reference evidence="1 2" key="1">
    <citation type="journal article" date="2023" name="Science">
        <title>Complex scaffold remodeling in plant triterpene biosynthesis.</title>
        <authorList>
            <person name="De La Pena R."/>
            <person name="Hodgson H."/>
            <person name="Liu J.C."/>
            <person name="Stephenson M.J."/>
            <person name="Martin A.C."/>
            <person name="Owen C."/>
            <person name="Harkess A."/>
            <person name="Leebens-Mack J."/>
            <person name="Jimenez L.E."/>
            <person name="Osbourn A."/>
            <person name="Sattely E.S."/>
        </authorList>
    </citation>
    <scope>NUCLEOTIDE SEQUENCE [LARGE SCALE GENOMIC DNA]</scope>
    <source>
        <strain evidence="2">cv. JPN11</strain>
        <tissue evidence="1">Leaf</tissue>
    </source>
</reference>
<dbReference type="Proteomes" id="UP001164539">
    <property type="component" value="Chromosome 5"/>
</dbReference>
<evidence type="ECO:0000313" key="1">
    <source>
        <dbReference type="EMBL" id="KAJ4719165.1"/>
    </source>
</evidence>
<sequence>MMLTSSADPPKKLRQIKFSRLLTREISMNTCSSKEDYYHDGVSVSVPFRWESEPGTPKIRFRESPLPPLTPPPSCYSSSLKSSLAKNPNKSTLFSSIFSKRATSRKANLLSSPASSSSSSSSQTSSPWSTSYSVPSSPASFRGRYEMSSPRLSSYDSRAVEDHEESSGSGGVSAVCFARSRGCYSSLIKLFLRVNAE</sequence>
<name>A0ACC1Y6L5_MELAZ</name>
<proteinExistence type="predicted"/>
<evidence type="ECO:0000313" key="2">
    <source>
        <dbReference type="Proteomes" id="UP001164539"/>
    </source>
</evidence>
<dbReference type="EMBL" id="CM051398">
    <property type="protein sequence ID" value="KAJ4719165.1"/>
    <property type="molecule type" value="Genomic_DNA"/>
</dbReference>
<gene>
    <name evidence="1" type="ORF">OWV82_010779</name>
</gene>
<comment type="caution">
    <text evidence="1">The sequence shown here is derived from an EMBL/GenBank/DDBJ whole genome shotgun (WGS) entry which is preliminary data.</text>
</comment>
<protein>
    <submittedName>
        <fullName evidence="1">NADPH oxidase activator</fullName>
    </submittedName>
</protein>